<protein>
    <recommendedName>
        <fullName evidence="8">Guanylate cyclase domain-containing protein</fullName>
    </recommendedName>
</protein>
<name>A0AAD3HMZ5_9CHLO</name>
<comment type="caution">
    <text evidence="9">The sequence shown here is derived from an EMBL/GenBank/DDBJ whole genome shotgun (WGS) entry which is preliminary data.</text>
</comment>
<dbReference type="PANTHER" id="PTHR11920">
    <property type="entry name" value="GUANYLYL CYCLASE"/>
    <property type="match status" value="1"/>
</dbReference>
<feature type="region of interest" description="Disordered" evidence="7">
    <location>
        <begin position="239"/>
        <end position="259"/>
    </location>
</feature>
<keyword evidence="5" id="KW-0472">Membrane</keyword>
<reference evidence="9 10" key="1">
    <citation type="journal article" date="2021" name="Sci. Rep.">
        <title>Genome sequencing of the multicellular alga Astrephomene provides insights into convergent evolution of germ-soma differentiation.</title>
        <authorList>
            <person name="Yamashita S."/>
            <person name="Yamamoto K."/>
            <person name="Matsuzaki R."/>
            <person name="Suzuki S."/>
            <person name="Yamaguchi H."/>
            <person name="Hirooka S."/>
            <person name="Minakuchi Y."/>
            <person name="Miyagishima S."/>
            <person name="Kawachi M."/>
            <person name="Toyoda A."/>
            <person name="Nozaki H."/>
        </authorList>
    </citation>
    <scope>NUCLEOTIDE SEQUENCE [LARGE SCALE GENOMIC DNA]</scope>
    <source>
        <strain evidence="9 10">NIES-4017</strain>
    </source>
</reference>
<feature type="region of interest" description="Disordered" evidence="7">
    <location>
        <begin position="470"/>
        <end position="502"/>
    </location>
</feature>
<evidence type="ECO:0000256" key="4">
    <source>
        <dbReference type="ARBA" id="ARBA00022989"/>
    </source>
</evidence>
<evidence type="ECO:0000256" key="6">
    <source>
        <dbReference type="ARBA" id="ARBA00023239"/>
    </source>
</evidence>
<keyword evidence="10" id="KW-1185">Reference proteome</keyword>
<organism evidence="9 10">
    <name type="scientific">Astrephomene gubernaculifera</name>
    <dbReference type="NCBI Taxonomy" id="47775"/>
    <lineage>
        <taxon>Eukaryota</taxon>
        <taxon>Viridiplantae</taxon>
        <taxon>Chlorophyta</taxon>
        <taxon>core chlorophytes</taxon>
        <taxon>Chlorophyceae</taxon>
        <taxon>CS clade</taxon>
        <taxon>Chlamydomonadales</taxon>
        <taxon>Astrephomenaceae</taxon>
        <taxon>Astrephomene</taxon>
    </lineage>
</organism>
<evidence type="ECO:0000256" key="2">
    <source>
        <dbReference type="ARBA" id="ARBA00022692"/>
    </source>
</evidence>
<keyword evidence="2" id="KW-0812">Transmembrane</keyword>
<proteinExistence type="predicted"/>
<dbReference type="PANTHER" id="PTHR11920:SF335">
    <property type="entry name" value="GUANYLATE CYCLASE"/>
    <property type="match status" value="1"/>
</dbReference>
<evidence type="ECO:0000256" key="5">
    <source>
        <dbReference type="ARBA" id="ARBA00023136"/>
    </source>
</evidence>
<feature type="domain" description="Guanylate cyclase" evidence="8">
    <location>
        <begin position="372"/>
        <end position="537"/>
    </location>
</feature>
<keyword evidence="6" id="KW-0456">Lyase</keyword>
<dbReference type="GO" id="GO:0001653">
    <property type="term" value="F:peptide receptor activity"/>
    <property type="evidence" value="ECO:0007669"/>
    <property type="project" value="TreeGrafter"/>
</dbReference>
<comment type="subcellular location">
    <subcellularLocation>
        <location evidence="1">Membrane</location>
    </subcellularLocation>
</comment>
<sequence>MDTVVVLATWIVVAATFMALLLSQQESVALWVTQLSGAEVQRTAVTCMFATLAGWFLSSLKYERKNAANSTRISASTEPMATVHSTSPAEASPNRIEQGAELTELLRAVGNRLEPSAFSRRTPYSETADASGSMLLLVLSSAPGPAAYSASYILPSDRFEVVVLHSLDHCLQYLEEVPYVPDCMAVEQDDLAGGAEQALQAIAAVRRRLGPADLPILRVMRSGVGGAAADFSQQCWQQQQQQQGGLQGGQRAASSSFPPAPACCASSSPSMWDPAGDTLLLLAQVHPAQLEAIVTARVKLRRQHQQRAAAHATLSLLRHLLPPPAFTDLVTHGSPWAARAHANVSVISAVITLELLLPRNRSTMYTVADSTAAGSVNVKGCSTPLAADCTASTAANQDDAVQLHATPAMAVMHEVCAAFDQLCEVHGITKVGLLGDTYLAAGGLDGAADHPQRVMRAAAGMLAVVEGLQAKHQGQHGQHGQQGQEQGQGQGLPEQQQQRRGREAALLGGPRMEVQIGVHAGPCVAGVVGRTKPVYTLVVRGRCCFGSKRTPAHVLPHVHPRQRCRT</sequence>
<dbReference type="Pfam" id="PF00211">
    <property type="entry name" value="Guanylate_cyc"/>
    <property type="match status" value="1"/>
</dbReference>
<dbReference type="GO" id="GO:0007168">
    <property type="term" value="P:receptor guanylyl cyclase signaling pathway"/>
    <property type="evidence" value="ECO:0007669"/>
    <property type="project" value="TreeGrafter"/>
</dbReference>
<dbReference type="InterPro" id="IPR050401">
    <property type="entry name" value="Cyclic_nucleotide_synthase"/>
</dbReference>
<dbReference type="AlphaFoldDB" id="A0AAD3HMZ5"/>
<evidence type="ECO:0000313" key="10">
    <source>
        <dbReference type="Proteomes" id="UP001054857"/>
    </source>
</evidence>
<accession>A0AAD3HMZ5</accession>
<dbReference type="GO" id="GO:0004383">
    <property type="term" value="F:guanylate cyclase activity"/>
    <property type="evidence" value="ECO:0007669"/>
    <property type="project" value="TreeGrafter"/>
</dbReference>
<evidence type="ECO:0000256" key="7">
    <source>
        <dbReference type="SAM" id="MobiDB-lite"/>
    </source>
</evidence>
<dbReference type="Gene3D" id="3.30.70.1230">
    <property type="entry name" value="Nucleotide cyclase"/>
    <property type="match status" value="1"/>
</dbReference>
<evidence type="ECO:0000313" key="9">
    <source>
        <dbReference type="EMBL" id="GFR46638.1"/>
    </source>
</evidence>
<dbReference type="InterPro" id="IPR029787">
    <property type="entry name" value="Nucleotide_cyclase"/>
</dbReference>
<feature type="region of interest" description="Disordered" evidence="7">
    <location>
        <begin position="71"/>
        <end position="94"/>
    </location>
</feature>
<keyword evidence="3" id="KW-0547">Nucleotide-binding</keyword>
<evidence type="ECO:0000256" key="3">
    <source>
        <dbReference type="ARBA" id="ARBA00022741"/>
    </source>
</evidence>
<feature type="compositionally biased region" description="Polar residues" evidence="7">
    <location>
        <begin position="71"/>
        <end position="89"/>
    </location>
</feature>
<dbReference type="GO" id="GO:0000166">
    <property type="term" value="F:nucleotide binding"/>
    <property type="evidence" value="ECO:0007669"/>
    <property type="project" value="UniProtKB-KW"/>
</dbReference>
<dbReference type="SUPFAM" id="SSF55073">
    <property type="entry name" value="Nucleotide cyclase"/>
    <property type="match status" value="1"/>
</dbReference>
<dbReference type="InterPro" id="IPR001054">
    <property type="entry name" value="A/G_cyclase"/>
</dbReference>
<gene>
    <name evidence="9" type="ORF">Agub_g8249</name>
</gene>
<evidence type="ECO:0000259" key="8">
    <source>
        <dbReference type="PROSITE" id="PS50125"/>
    </source>
</evidence>
<dbReference type="GO" id="GO:0035556">
    <property type="term" value="P:intracellular signal transduction"/>
    <property type="evidence" value="ECO:0007669"/>
    <property type="project" value="InterPro"/>
</dbReference>
<dbReference type="CDD" id="cd07302">
    <property type="entry name" value="CHD"/>
    <property type="match status" value="1"/>
</dbReference>
<keyword evidence="4" id="KW-1133">Transmembrane helix</keyword>
<dbReference type="GO" id="GO:0004016">
    <property type="term" value="F:adenylate cyclase activity"/>
    <property type="evidence" value="ECO:0007669"/>
    <property type="project" value="TreeGrafter"/>
</dbReference>
<feature type="compositionally biased region" description="Low complexity" evidence="7">
    <location>
        <begin position="470"/>
        <end position="498"/>
    </location>
</feature>
<dbReference type="Proteomes" id="UP001054857">
    <property type="component" value="Unassembled WGS sequence"/>
</dbReference>
<evidence type="ECO:0000256" key="1">
    <source>
        <dbReference type="ARBA" id="ARBA00004370"/>
    </source>
</evidence>
<dbReference type="EMBL" id="BMAR01000015">
    <property type="protein sequence ID" value="GFR46638.1"/>
    <property type="molecule type" value="Genomic_DNA"/>
</dbReference>
<dbReference type="GO" id="GO:0005886">
    <property type="term" value="C:plasma membrane"/>
    <property type="evidence" value="ECO:0007669"/>
    <property type="project" value="TreeGrafter"/>
</dbReference>
<dbReference type="PROSITE" id="PS50125">
    <property type="entry name" value="GUANYLATE_CYCLASE_2"/>
    <property type="match status" value="1"/>
</dbReference>